<dbReference type="EMBL" id="CAUYUJ010022580">
    <property type="protein sequence ID" value="CAK0911450.1"/>
    <property type="molecule type" value="Genomic_DNA"/>
</dbReference>
<organism evidence="1 2">
    <name type="scientific">Prorocentrum cordatum</name>
    <dbReference type="NCBI Taxonomy" id="2364126"/>
    <lineage>
        <taxon>Eukaryota</taxon>
        <taxon>Sar</taxon>
        <taxon>Alveolata</taxon>
        <taxon>Dinophyceae</taxon>
        <taxon>Prorocentrales</taxon>
        <taxon>Prorocentraceae</taxon>
        <taxon>Prorocentrum</taxon>
    </lineage>
</organism>
<keyword evidence="2" id="KW-1185">Reference proteome</keyword>
<proteinExistence type="predicted"/>
<name>A0ABN9YF34_9DINO</name>
<gene>
    <name evidence="1" type="ORF">PCOR1329_LOCUS85319</name>
</gene>
<comment type="caution">
    <text evidence="1">The sequence shown here is derived from an EMBL/GenBank/DDBJ whole genome shotgun (WGS) entry which is preliminary data.</text>
</comment>
<reference evidence="1" key="1">
    <citation type="submission" date="2023-10" db="EMBL/GenBank/DDBJ databases">
        <authorList>
            <person name="Chen Y."/>
            <person name="Shah S."/>
            <person name="Dougan E. K."/>
            <person name="Thang M."/>
            <person name="Chan C."/>
        </authorList>
    </citation>
    <scope>NUCLEOTIDE SEQUENCE [LARGE SCALE GENOMIC DNA]</scope>
</reference>
<dbReference type="Proteomes" id="UP001189429">
    <property type="component" value="Unassembled WGS sequence"/>
</dbReference>
<evidence type="ECO:0000313" key="2">
    <source>
        <dbReference type="Proteomes" id="UP001189429"/>
    </source>
</evidence>
<accession>A0ABN9YF34</accession>
<evidence type="ECO:0000313" key="1">
    <source>
        <dbReference type="EMBL" id="CAK0911450.1"/>
    </source>
</evidence>
<sequence>MIERLEKLAGNLVFTEQCCKLAFTKVLSVLNDGDDWKLGEAAQESWITANAGRPMGGI</sequence>
<protein>
    <submittedName>
        <fullName evidence="1">Uncharacterized protein</fullName>
    </submittedName>
</protein>